<evidence type="ECO:0000256" key="11">
    <source>
        <dbReference type="HAMAP-Rule" id="MF_00435"/>
    </source>
</evidence>
<keyword evidence="8 11" id="KW-0560">Oxidoreductase</keyword>
<dbReference type="EC" id="1.1.1.86" evidence="11"/>
<keyword evidence="6 11" id="KW-0479">Metal-binding</keyword>
<dbReference type="PANTHER" id="PTHR21371:SF1">
    <property type="entry name" value="KETOL-ACID REDUCTOISOMERASE, MITOCHONDRIAL"/>
    <property type="match status" value="1"/>
</dbReference>
<accession>A0ABN0Y0R0</accession>
<feature type="binding site" evidence="11">
    <location>
        <position position="135"/>
    </location>
    <ligand>
        <name>NADP(+)</name>
        <dbReference type="ChEBI" id="CHEBI:58349"/>
    </ligand>
</feature>
<evidence type="ECO:0000256" key="3">
    <source>
        <dbReference type="ARBA" id="ARBA00004885"/>
    </source>
</evidence>
<dbReference type="PROSITE" id="PS51850">
    <property type="entry name" value="KARI_N"/>
    <property type="match status" value="1"/>
</dbReference>
<dbReference type="Pfam" id="PF01450">
    <property type="entry name" value="KARI_C"/>
    <property type="match status" value="1"/>
</dbReference>
<gene>
    <name evidence="11 15" type="primary">ilvC</name>
    <name evidence="15" type="ORF">GCM10009093_02880</name>
</gene>
<dbReference type="SUPFAM" id="SSF51735">
    <property type="entry name" value="NAD(P)-binding Rossmann-fold domains"/>
    <property type="match status" value="1"/>
</dbReference>
<feature type="binding site" evidence="11 12">
    <location>
        <position position="232"/>
    </location>
    <ligand>
        <name>Mg(2+)</name>
        <dbReference type="ChEBI" id="CHEBI:18420"/>
        <label>2</label>
    </ligand>
</feature>
<dbReference type="NCBIfam" id="NF004017">
    <property type="entry name" value="PRK05479.1"/>
    <property type="match status" value="1"/>
</dbReference>
<feature type="binding site" evidence="11 12">
    <location>
        <position position="196"/>
    </location>
    <ligand>
        <name>Mg(2+)</name>
        <dbReference type="ChEBI" id="CHEBI:18420"/>
        <label>1</label>
    </ligand>
</feature>
<keyword evidence="16" id="KW-1185">Reference proteome</keyword>
<feature type="binding site" evidence="11 12">
    <location>
        <position position="228"/>
    </location>
    <ligand>
        <name>Mg(2+)</name>
        <dbReference type="ChEBI" id="CHEBI:18420"/>
        <label>2</label>
    </ligand>
</feature>
<evidence type="ECO:0000313" key="15">
    <source>
        <dbReference type="EMBL" id="GAA0379240.1"/>
    </source>
</evidence>
<feature type="binding site" evidence="11">
    <location>
        <begin position="26"/>
        <end position="29"/>
    </location>
    <ligand>
        <name>NADP(+)</name>
        <dbReference type="ChEBI" id="CHEBI:58349"/>
    </ligand>
</feature>
<evidence type="ECO:0000313" key="16">
    <source>
        <dbReference type="Proteomes" id="UP001500791"/>
    </source>
</evidence>
<evidence type="ECO:0000256" key="6">
    <source>
        <dbReference type="ARBA" id="ARBA00022723"/>
    </source>
</evidence>
<dbReference type="InterPro" id="IPR000506">
    <property type="entry name" value="KARI_C"/>
</dbReference>
<evidence type="ECO:0000256" key="5">
    <source>
        <dbReference type="ARBA" id="ARBA00022605"/>
    </source>
</evidence>
<organism evidence="15 16">
    <name type="scientific">Brevundimonas terrae</name>
    <dbReference type="NCBI Taxonomy" id="363631"/>
    <lineage>
        <taxon>Bacteria</taxon>
        <taxon>Pseudomonadati</taxon>
        <taxon>Pseudomonadota</taxon>
        <taxon>Alphaproteobacteria</taxon>
        <taxon>Caulobacterales</taxon>
        <taxon>Caulobacteraceae</taxon>
        <taxon>Brevundimonas</taxon>
    </lineage>
</organism>
<evidence type="ECO:0000256" key="8">
    <source>
        <dbReference type="ARBA" id="ARBA00023002"/>
    </source>
</evidence>
<dbReference type="InterPro" id="IPR014359">
    <property type="entry name" value="KARI_prok"/>
</dbReference>
<keyword evidence="7 11" id="KW-0460">Magnesium</keyword>
<dbReference type="PROSITE" id="PS51851">
    <property type="entry name" value="KARI_C"/>
    <property type="match status" value="1"/>
</dbReference>
<sequence length="337" mass="36857">MAITIYTNEDIKPGAIAGEKIAIIGYGSQGRAHAQNLKDSGHDVIVGVRHGGTGWKHATEDGLATAEPADAVKDADIIAILTPDMVQAEVYKDIIEPNAKKGSALLFAHGFSIIYGRITPRDDMDVILVAPKGPGDLVRREFQRGRGVPSLFAIEKDVTGKARDRAMGYAKGNGGATGGLLETTFREETETDLFGEQAVLCGGAKELVIRGFNTLVDAGYQPEIAYFECLHELKLIVDLFYEGGISKMHHFISETAKWGALVSGPRVVNDETADRMKDVLNDIQSGEFARRWIEENEQGKPEYEALMQKDRDTQIEEVGARLRDRMAWLQASKPKAA</sequence>
<feature type="binding site" evidence="11 12">
    <location>
        <position position="253"/>
    </location>
    <ligand>
        <name>substrate</name>
    </ligand>
</feature>
<dbReference type="PIRSF" id="PIRSF000116">
    <property type="entry name" value="IlvC_gammaproteo"/>
    <property type="match status" value="1"/>
</dbReference>
<evidence type="ECO:0000256" key="9">
    <source>
        <dbReference type="ARBA" id="ARBA00023304"/>
    </source>
</evidence>
<comment type="pathway">
    <text evidence="3 11">Amino-acid biosynthesis; L-isoleucine biosynthesis; L-isoleucine from 2-oxobutanoate: step 2/4.</text>
</comment>
<protein>
    <recommendedName>
        <fullName evidence="11">Ketol-acid reductoisomerase (NADP(+))</fullName>
        <shortName evidence="11">KARI</shortName>
        <ecNumber evidence="11">1.1.1.86</ecNumber>
    </recommendedName>
    <alternativeName>
        <fullName evidence="11">Acetohydroxy-acid isomeroreductase</fullName>
        <shortName evidence="11">AHIR</shortName>
    </alternativeName>
    <alternativeName>
        <fullName evidence="11">Alpha-keto-beta-hydroxylacyl reductoisomerase</fullName>
    </alternativeName>
</protein>
<dbReference type="Pfam" id="PF07991">
    <property type="entry name" value="KARI_N"/>
    <property type="match status" value="1"/>
</dbReference>
<dbReference type="Proteomes" id="UP001500791">
    <property type="component" value="Unassembled WGS sequence"/>
</dbReference>
<dbReference type="InterPro" id="IPR013116">
    <property type="entry name" value="KARI_N"/>
</dbReference>
<keyword evidence="11" id="KW-0521">NADP</keyword>
<comment type="function">
    <text evidence="1 11">Involved in the biosynthesis of branched-chain amino acids (BCAA). Catalyzes an alkyl-migration followed by a ketol-acid reduction of (S)-2-acetolactate (S2AL) to yield (R)-2,3-dihydroxy-isovalerate. In the isomerase reaction, S2AL is rearranged via a Mg-dependent methyl migration to produce 3-hydroxy-3-methyl-2-ketobutyrate (HMKB). In the reductase reaction, this 2-ketoacid undergoes a metal-dependent reduction by NADPH to yield (R)-2,3-dihydroxy-isovalerate.</text>
</comment>
<feature type="binding site" evidence="11 12">
    <location>
        <position position="192"/>
    </location>
    <ligand>
        <name>Mg(2+)</name>
        <dbReference type="ChEBI" id="CHEBI:18420"/>
        <label>2</label>
    </ligand>
</feature>
<dbReference type="EMBL" id="BAAAEJ010000002">
    <property type="protein sequence ID" value="GAA0379240.1"/>
    <property type="molecule type" value="Genomic_DNA"/>
</dbReference>
<feature type="domain" description="KARI N-terminal Rossmann" evidence="13">
    <location>
        <begin position="3"/>
        <end position="183"/>
    </location>
</feature>
<dbReference type="HAMAP" id="MF_00435">
    <property type="entry name" value="IlvC"/>
    <property type="match status" value="1"/>
</dbReference>
<evidence type="ECO:0000256" key="2">
    <source>
        <dbReference type="ARBA" id="ARBA00004864"/>
    </source>
</evidence>
<evidence type="ECO:0000256" key="4">
    <source>
        <dbReference type="ARBA" id="ARBA00010318"/>
    </source>
</evidence>
<dbReference type="Gene3D" id="6.10.240.10">
    <property type="match status" value="1"/>
</dbReference>
<comment type="catalytic activity">
    <reaction evidence="11">
        <text>(2R,3R)-2,3-dihydroxy-3-methylpentanoate + NADP(+) = (S)-2-ethyl-2-hydroxy-3-oxobutanoate + NADPH + H(+)</text>
        <dbReference type="Rhea" id="RHEA:13493"/>
        <dbReference type="ChEBI" id="CHEBI:15378"/>
        <dbReference type="ChEBI" id="CHEBI:49256"/>
        <dbReference type="ChEBI" id="CHEBI:49258"/>
        <dbReference type="ChEBI" id="CHEBI:57783"/>
        <dbReference type="ChEBI" id="CHEBI:58349"/>
        <dbReference type="EC" id="1.1.1.86"/>
    </reaction>
</comment>
<evidence type="ECO:0000256" key="10">
    <source>
        <dbReference type="ARBA" id="ARBA00049021"/>
    </source>
</evidence>
<feature type="domain" description="KARI C-terminal knotted" evidence="14">
    <location>
        <begin position="184"/>
        <end position="329"/>
    </location>
</feature>
<evidence type="ECO:0000256" key="1">
    <source>
        <dbReference type="ARBA" id="ARBA00002172"/>
    </source>
</evidence>
<evidence type="ECO:0000259" key="13">
    <source>
        <dbReference type="PROSITE" id="PS51850"/>
    </source>
</evidence>
<keyword evidence="9 11" id="KW-0100">Branched-chain amino acid biosynthesis</keyword>
<evidence type="ECO:0000259" key="14">
    <source>
        <dbReference type="PROSITE" id="PS51851"/>
    </source>
</evidence>
<reference evidence="15 16" key="1">
    <citation type="journal article" date="2019" name="Int. J. Syst. Evol. Microbiol.">
        <title>The Global Catalogue of Microorganisms (GCM) 10K type strain sequencing project: providing services to taxonomists for standard genome sequencing and annotation.</title>
        <authorList>
            <consortium name="The Broad Institute Genomics Platform"/>
            <consortium name="The Broad Institute Genome Sequencing Center for Infectious Disease"/>
            <person name="Wu L."/>
            <person name="Ma J."/>
        </authorList>
    </citation>
    <scope>NUCLEOTIDE SEQUENCE [LARGE SCALE GENOMIC DNA]</scope>
    <source>
        <strain evidence="15 16">JCM 13476</strain>
    </source>
</reference>
<dbReference type="InterPro" id="IPR013023">
    <property type="entry name" value="KARI"/>
</dbReference>
<comment type="similarity">
    <text evidence="4 11 12">Belongs to the ketol-acid reductoisomerase family.</text>
</comment>
<feature type="binding site" evidence="11">
    <location>
        <position position="49"/>
    </location>
    <ligand>
        <name>NADP(+)</name>
        <dbReference type="ChEBI" id="CHEBI:58349"/>
    </ligand>
</feature>
<dbReference type="InterPro" id="IPR008927">
    <property type="entry name" value="6-PGluconate_DH-like_C_sf"/>
</dbReference>
<dbReference type="InterPro" id="IPR036291">
    <property type="entry name" value="NAD(P)-bd_dom_sf"/>
</dbReference>
<name>A0ABN0Y0R0_9CAUL</name>
<proteinExistence type="inferred from homology"/>
<comment type="pathway">
    <text evidence="2 11">Amino-acid biosynthesis; L-valine biosynthesis; L-valine from pyruvate: step 2/4.</text>
</comment>
<dbReference type="NCBIfam" id="TIGR00465">
    <property type="entry name" value="ilvC"/>
    <property type="match status" value="1"/>
</dbReference>
<evidence type="ECO:0000256" key="12">
    <source>
        <dbReference type="PROSITE-ProRule" id="PRU01198"/>
    </source>
</evidence>
<dbReference type="PANTHER" id="PTHR21371">
    <property type="entry name" value="KETOL-ACID REDUCTOISOMERASE, MITOCHONDRIAL"/>
    <property type="match status" value="1"/>
</dbReference>
<keyword evidence="5 11" id="KW-0028">Amino-acid biosynthesis</keyword>
<comment type="catalytic activity">
    <reaction evidence="10 11">
        <text>(2R)-2,3-dihydroxy-3-methylbutanoate + NADP(+) = (2S)-2-acetolactate + NADPH + H(+)</text>
        <dbReference type="Rhea" id="RHEA:22068"/>
        <dbReference type="ChEBI" id="CHEBI:15378"/>
        <dbReference type="ChEBI" id="CHEBI:49072"/>
        <dbReference type="ChEBI" id="CHEBI:57783"/>
        <dbReference type="ChEBI" id="CHEBI:58349"/>
        <dbReference type="ChEBI" id="CHEBI:58476"/>
        <dbReference type="EC" id="1.1.1.86"/>
    </reaction>
</comment>
<feature type="binding site" evidence="11 12">
    <location>
        <position position="192"/>
    </location>
    <ligand>
        <name>Mg(2+)</name>
        <dbReference type="ChEBI" id="CHEBI:18420"/>
        <label>1</label>
    </ligand>
</feature>
<comment type="cofactor">
    <cofactor evidence="11">
        <name>Mg(2+)</name>
        <dbReference type="ChEBI" id="CHEBI:18420"/>
    </cofactor>
    <text evidence="11">Binds 2 magnesium ions per subunit.</text>
</comment>
<comment type="caution">
    <text evidence="15">The sequence shown here is derived from an EMBL/GenBank/DDBJ whole genome shotgun (WGS) entry which is preliminary data.</text>
</comment>
<dbReference type="Gene3D" id="3.40.50.720">
    <property type="entry name" value="NAD(P)-binding Rossmann-like Domain"/>
    <property type="match status" value="1"/>
</dbReference>
<dbReference type="SUPFAM" id="SSF48179">
    <property type="entry name" value="6-phosphogluconate dehydrogenase C-terminal domain-like"/>
    <property type="match status" value="1"/>
</dbReference>
<dbReference type="RefSeq" id="WP_167178609.1">
    <property type="nucleotide sequence ID" value="NZ_JAASQT010000005.1"/>
</dbReference>
<feature type="active site" evidence="11">
    <location>
        <position position="109"/>
    </location>
</feature>
<comment type="caution">
    <text evidence="11">Lacks conserved residue(s) required for the propagation of feature annotation.</text>
</comment>
<evidence type="ECO:0000256" key="7">
    <source>
        <dbReference type="ARBA" id="ARBA00022842"/>
    </source>
</evidence>